<dbReference type="Proteomes" id="UP000198662">
    <property type="component" value="Unassembled WGS sequence"/>
</dbReference>
<keyword evidence="1" id="KW-0812">Transmembrane</keyword>
<sequence length="222" mass="22445">MPESALLQPRRTRAVTPLLGAIAFLVLYLAVDVAVGAVGTGTMPLPGAPAGEVYDYLRANTTGSILTGVLQGLSVLGLAVVVAGPAAKVGGADGRRRAAVAAGALAVVAMLVSAGLSIAMGLVAESSSVDTVTALRNAGFYTGGVTHVVALGVFVWLATRGAAWTRPVRVMGWVAAVPAVLSVLSLLWFYASPFLPVGRLLCMVSLVVVGISLARGASPRAR</sequence>
<evidence type="ECO:0000313" key="3">
    <source>
        <dbReference type="Proteomes" id="UP000198662"/>
    </source>
</evidence>
<feature type="transmembrane region" description="Helical" evidence="1">
    <location>
        <begin position="138"/>
        <end position="158"/>
    </location>
</feature>
<dbReference type="AlphaFoldDB" id="A0A1G9FW74"/>
<feature type="transmembrane region" description="Helical" evidence="1">
    <location>
        <begin position="170"/>
        <end position="191"/>
    </location>
</feature>
<dbReference type="OrthoDB" id="5196601at2"/>
<evidence type="ECO:0008006" key="4">
    <source>
        <dbReference type="Google" id="ProtNLM"/>
    </source>
</evidence>
<keyword evidence="1" id="KW-1133">Transmembrane helix</keyword>
<keyword evidence="1" id="KW-0472">Membrane</keyword>
<proteinExistence type="predicted"/>
<feature type="transmembrane region" description="Helical" evidence="1">
    <location>
        <begin position="197"/>
        <end position="217"/>
    </location>
</feature>
<name>A0A1G9FW74_9ACTN</name>
<feature type="transmembrane region" description="Helical" evidence="1">
    <location>
        <begin position="98"/>
        <end position="118"/>
    </location>
</feature>
<protein>
    <recommendedName>
        <fullName evidence="4">DUF4386 domain-containing protein</fullName>
    </recommendedName>
</protein>
<dbReference type="EMBL" id="FNGF01000002">
    <property type="protein sequence ID" value="SDK92644.1"/>
    <property type="molecule type" value="Genomic_DNA"/>
</dbReference>
<keyword evidence="3" id="KW-1185">Reference proteome</keyword>
<evidence type="ECO:0000256" key="1">
    <source>
        <dbReference type="SAM" id="Phobius"/>
    </source>
</evidence>
<accession>A0A1G9FW74</accession>
<organism evidence="2 3">
    <name type="scientific">Glycomyces sambucus</name>
    <dbReference type="NCBI Taxonomy" id="380244"/>
    <lineage>
        <taxon>Bacteria</taxon>
        <taxon>Bacillati</taxon>
        <taxon>Actinomycetota</taxon>
        <taxon>Actinomycetes</taxon>
        <taxon>Glycomycetales</taxon>
        <taxon>Glycomycetaceae</taxon>
        <taxon>Glycomyces</taxon>
    </lineage>
</organism>
<feature type="transmembrane region" description="Helical" evidence="1">
    <location>
        <begin position="21"/>
        <end position="45"/>
    </location>
</feature>
<gene>
    <name evidence="2" type="ORF">SAMN05216298_2067</name>
</gene>
<reference evidence="3" key="1">
    <citation type="submission" date="2016-10" db="EMBL/GenBank/DDBJ databases">
        <authorList>
            <person name="Varghese N."/>
            <person name="Submissions S."/>
        </authorList>
    </citation>
    <scope>NUCLEOTIDE SEQUENCE [LARGE SCALE GENOMIC DNA]</scope>
    <source>
        <strain evidence="3">CGMCC 4.3147</strain>
    </source>
</reference>
<feature type="transmembrane region" description="Helical" evidence="1">
    <location>
        <begin position="65"/>
        <end position="86"/>
    </location>
</feature>
<dbReference type="STRING" id="380244.SAMN05216298_2067"/>
<dbReference type="RefSeq" id="WP_143034721.1">
    <property type="nucleotide sequence ID" value="NZ_FNGF01000002.1"/>
</dbReference>
<evidence type="ECO:0000313" key="2">
    <source>
        <dbReference type="EMBL" id="SDK92644.1"/>
    </source>
</evidence>